<dbReference type="PANTHER" id="PTHR35578">
    <property type="entry name" value="PROLINE-RICH TRANSMEMBRANE PROTEIN 4-RELATED"/>
    <property type="match status" value="1"/>
</dbReference>
<feature type="compositionally biased region" description="Polar residues" evidence="7">
    <location>
        <begin position="114"/>
        <end position="135"/>
    </location>
</feature>
<feature type="compositionally biased region" description="Acidic residues" evidence="7">
    <location>
        <begin position="293"/>
        <end position="304"/>
    </location>
</feature>
<keyword evidence="5 8" id="KW-1133">Transmembrane helix</keyword>
<feature type="transmembrane region" description="Helical" evidence="8">
    <location>
        <begin position="515"/>
        <end position="539"/>
    </location>
</feature>
<evidence type="ECO:0000256" key="4">
    <source>
        <dbReference type="ARBA" id="ARBA00022729"/>
    </source>
</evidence>
<feature type="region of interest" description="Disordered" evidence="7">
    <location>
        <begin position="848"/>
        <end position="879"/>
    </location>
</feature>
<name>A0A3B3QQA1_9TELE</name>
<dbReference type="AlphaFoldDB" id="A0A3B3QQA1"/>
<feature type="compositionally biased region" description="Basic and acidic residues" evidence="7">
    <location>
        <begin position="86"/>
        <end position="95"/>
    </location>
</feature>
<keyword evidence="4 9" id="KW-0732">Signal</keyword>
<feature type="transmembrane region" description="Helical" evidence="8">
    <location>
        <begin position="442"/>
        <end position="463"/>
    </location>
</feature>
<feature type="compositionally biased region" description="Polar residues" evidence="7">
    <location>
        <begin position="174"/>
        <end position="201"/>
    </location>
</feature>
<dbReference type="Proteomes" id="UP000261540">
    <property type="component" value="Unplaced"/>
</dbReference>
<feature type="region of interest" description="Disordered" evidence="7">
    <location>
        <begin position="86"/>
        <end position="307"/>
    </location>
</feature>
<dbReference type="PANTHER" id="PTHR35578:SF6">
    <property type="entry name" value="PROLINE-RICH TRANSMEMBRANE PROTEIN 4"/>
    <property type="match status" value="1"/>
</dbReference>
<dbReference type="InterPro" id="IPR059081">
    <property type="entry name" value="PRRT3-4"/>
</dbReference>
<keyword evidence="12" id="KW-1185">Reference proteome</keyword>
<evidence type="ECO:0000256" key="1">
    <source>
        <dbReference type="ARBA" id="ARBA00004141"/>
    </source>
</evidence>
<feature type="compositionally biased region" description="Polar residues" evidence="7">
    <location>
        <begin position="39"/>
        <end position="49"/>
    </location>
</feature>
<feature type="compositionally biased region" description="Polar residues" evidence="7">
    <location>
        <begin position="147"/>
        <end position="163"/>
    </location>
</feature>
<evidence type="ECO:0000313" key="12">
    <source>
        <dbReference type="Proteomes" id="UP000261540"/>
    </source>
</evidence>
<feature type="compositionally biased region" description="Polar residues" evidence="7">
    <location>
        <begin position="867"/>
        <end position="879"/>
    </location>
</feature>
<dbReference type="InterPro" id="IPR052836">
    <property type="entry name" value="PRRT_domain-containing"/>
</dbReference>
<dbReference type="OrthoDB" id="10066605at2759"/>
<evidence type="ECO:0000256" key="2">
    <source>
        <dbReference type="ARBA" id="ARBA00022553"/>
    </source>
</evidence>
<reference evidence="11" key="1">
    <citation type="submission" date="2025-08" db="UniProtKB">
        <authorList>
            <consortium name="Ensembl"/>
        </authorList>
    </citation>
    <scope>IDENTIFICATION</scope>
</reference>
<reference evidence="11" key="2">
    <citation type="submission" date="2025-09" db="UniProtKB">
        <authorList>
            <consortium name="Ensembl"/>
        </authorList>
    </citation>
    <scope>IDENTIFICATION</scope>
</reference>
<evidence type="ECO:0000256" key="9">
    <source>
        <dbReference type="SAM" id="SignalP"/>
    </source>
</evidence>
<dbReference type="Ensembl" id="ENSPKIT00000031662.1">
    <property type="protein sequence ID" value="ENSPKIP00000007601.1"/>
    <property type="gene ID" value="ENSPKIG00000023436.1"/>
</dbReference>
<evidence type="ECO:0000256" key="6">
    <source>
        <dbReference type="ARBA" id="ARBA00023136"/>
    </source>
</evidence>
<feature type="transmembrane region" description="Helical" evidence="8">
    <location>
        <begin position="545"/>
        <end position="571"/>
    </location>
</feature>
<feature type="transmembrane region" description="Helical" evidence="8">
    <location>
        <begin position="409"/>
        <end position="430"/>
    </location>
</feature>
<sequence>MLLHVWTLALCLGTFPSVSPTGAQVTRSSSSPQADSRSHGGSSDMQRDSSFWSIWAPPEDVIETKTSSFFSLPVTFPFGLWSSQTRSEDADKSTENPKAQTSTSAPSDAVLKQSGGSSFASATDTSWNASITTPDPITAGPTEDTKPSASIFSYNTLQSSTQDDGAELSWPKKSLSNENFPSQTPTRVQTQPVKNSTSHVSLSEKIGTTEPLDTIATPSGLDTAIATDQDAKRAPGTESKISIRLLGDGANVAEDRTESGPSSGSQKSENATRSTPTQRARPSTPANATPREAEEEGVGAEVEEEERRIQWTATVTSVTTLGPLDSGTPTSEVWLLDTTPNESYSLPDCNSDISGACNASDAWNPAFPDDNATSNQSYNPLLLLTPPMFVPLYSDWNTAMATWGVAWEAHIYGLGSLFAVVAALAVINLSCLPFRCPSGCGYFALVSLFLLIAGSSRAFSLFYDAYSHQDKLPAAGTLLLYEAPFPCLTAAFGIVFLLLSMRSRMQLSHSVLQHPCFLAVLVLLHFATTFGSVALLQVFTQLPCLFFISQGAFVVLAASLATTYLVFYCYVRADSKHIYHLNNTSPPVERYNRCPFADAKDWDRAAATAVFSSLFVLACAGLQLYAMLHALGLGGAEVFLPWPWWAFHLSCRVCEASVCLTLSFVVMHPLCCSSDLPQPSCWPKVFRGHLAMKSSVLPNNYPWSQQEKLVICDTIARGESECLPLYALVDHRLDSVDGLDLLYHSHRVLAVRDTDHIKAKADSLKSSSASLHLDSDSTADLRPPSPINLRRSIDEALFSEALFPQSIFSSFTNLSFSTKPASDSHSFWESSADRSLYRTSSCTDVEAPQALPAPLKGPTLSGRRTQDAASFSSSADHWHGSNSSSVFQASLDGSSLVLCSSPERLGQGAAPLGSGRVGPGHLSQSNLNLQRRYQVLGSASQESLHRDNSQDLAVQAEFISACRQIDTLSVCSDTIDL</sequence>
<evidence type="ECO:0000259" key="10">
    <source>
        <dbReference type="Pfam" id="PF25987"/>
    </source>
</evidence>
<evidence type="ECO:0000256" key="7">
    <source>
        <dbReference type="SAM" id="MobiDB-lite"/>
    </source>
</evidence>
<feature type="signal peptide" evidence="9">
    <location>
        <begin position="1"/>
        <end position="23"/>
    </location>
</feature>
<evidence type="ECO:0000256" key="3">
    <source>
        <dbReference type="ARBA" id="ARBA00022692"/>
    </source>
</evidence>
<comment type="subcellular location">
    <subcellularLocation>
        <location evidence="1">Membrane</location>
        <topology evidence="1">Multi-pass membrane protein</topology>
    </subcellularLocation>
</comment>
<dbReference type="STRING" id="1676925.ENSPKIP00000007601"/>
<evidence type="ECO:0000313" key="11">
    <source>
        <dbReference type="Ensembl" id="ENSPKIP00000007601.1"/>
    </source>
</evidence>
<dbReference type="GeneTree" id="ENSGT00730000111591"/>
<dbReference type="Pfam" id="PF25987">
    <property type="entry name" value="PRRT3"/>
    <property type="match status" value="1"/>
</dbReference>
<proteinExistence type="predicted"/>
<organism evidence="11 12">
    <name type="scientific">Paramormyrops kingsleyae</name>
    <dbReference type="NCBI Taxonomy" id="1676925"/>
    <lineage>
        <taxon>Eukaryota</taxon>
        <taxon>Metazoa</taxon>
        <taxon>Chordata</taxon>
        <taxon>Craniata</taxon>
        <taxon>Vertebrata</taxon>
        <taxon>Euteleostomi</taxon>
        <taxon>Actinopterygii</taxon>
        <taxon>Neopterygii</taxon>
        <taxon>Teleostei</taxon>
        <taxon>Osteoglossocephala</taxon>
        <taxon>Osteoglossomorpha</taxon>
        <taxon>Osteoglossiformes</taxon>
        <taxon>Mormyridae</taxon>
        <taxon>Paramormyrops</taxon>
    </lineage>
</organism>
<feature type="compositionally biased region" description="Polar residues" evidence="7">
    <location>
        <begin position="259"/>
        <end position="287"/>
    </location>
</feature>
<keyword evidence="3 8" id="KW-0812">Transmembrane</keyword>
<feature type="compositionally biased region" description="Polar residues" evidence="7">
    <location>
        <begin position="96"/>
        <end position="106"/>
    </location>
</feature>
<evidence type="ECO:0000256" key="5">
    <source>
        <dbReference type="ARBA" id="ARBA00022989"/>
    </source>
</evidence>
<keyword evidence="2" id="KW-0597">Phosphoprotein</keyword>
<feature type="transmembrane region" description="Helical" evidence="8">
    <location>
        <begin position="605"/>
        <end position="625"/>
    </location>
</feature>
<feature type="chain" id="PRO_5017417959" evidence="9">
    <location>
        <begin position="24"/>
        <end position="977"/>
    </location>
</feature>
<feature type="region of interest" description="Disordered" evidence="7">
    <location>
        <begin position="20"/>
        <end position="49"/>
    </location>
</feature>
<protein>
    <submittedName>
        <fullName evidence="11">Proline rich transmembrane protein 4</fullName>
    </submittedName>
</protein>
<accession>A0A3B3QQA1</accession>
<keyword evidence="6 8" id="KW-0472">Membrane</keyword>
<feature type="domain" description="Proline-rich transmembrane protein 3/4" evidence="10">
    <location>
        <begin position="395"/>
        <end position="687"/>
    </location>
</feature>
<feature type="transmembrane region" description="Helical" evidence="8">
    <location>
        <begin position="483"/>
        <end position="503"/>
    </location>
</feature>
<evidence type="ECO:0000256" key="8">
    <source>
        <dbReference type="SAM" id="Phobius"/>
    </source>
</evidence>